<proteinExistence type="predicted"/>
<dbReference type="EMBL" id="GBXM01103284">
    <property type="protein sequence ID" value="JAH05293.1"/>
    <property type="molecule type" value="Transcribed_RNA"/>
</dbReference>
<organism evidence="1">
    <name type="scientific">Anguilla anguilla</name>
    <name type="common">European freshwater eel</name>
    <name type="synonym">Muraena anguilla</name>
    <dbReference type="NCBI Taxonomy" id="7936"/>
    <lineage>
        <taxon>Eukaryota</taxon>
        <taxon>Metazoa</taxon>
        <taxon>Chordata</taxon>
        <taxon>Craniata</taxon>
        <taxon>Vertebrata</taxon>
        <taxon>Euteleostomi</taxon>
        <taxon>Actinopterygii</taxon>
        <taxon>Neopterygii</taxon>
        <taxon>Teleostei</taxon>
        <taxon>Anguilliformes</taxon>
        <taxon>Anguillidae</taxon>
        <taxon>Anguilla</taxon>
    </lineage>
</organism>
<name>A0A0E9PN97_ANGAN</name>
<protein>
    <submittedName>
        <fullName evidence="1">Uncharacterized protein</fullName>
    </submittedName>
</protein>
<reference evidence="1" key="2">
    <citation type="journal article" date="2015" name="Fish Shellfish Immunol.">
        <title>Early steps in the European eel (Anguilla anguilla)-Vibrio vulnificus interaction in the gills: Role of the RtxA13 toxin.</title>
        <authorList>
            <person name="Callol A."/>
            <person name="Pajuelo D."/>
            <person name="Ebbesson L."/>
            <person name="Teles M."/>
            <person name="MacKenzie S."/>
            <person name="Amaro C."/>
        </authorList>
    </citation>
    <scope>NUCLEOTIDE SEQUENCE</scope>
</reference>
<accession>A0A0E9PN97</accession>
<evidence type="ECO:0000313" key="1">
    <source>
        <dbReference type="EMBL" id="JAH05293.1"/>
    </source>
</evidence>
<dbReference type="AlphaFoldDB" id="A0A0E9PN97"/>
<reference evidence="1" key="1">
    <citation type="submission" date="2014-11" db="EMBL/GenBank/DDBJ databases">
        <authorList>
            <person name="Amaro Gonzalez C."/>
        </authorList>
    </citation>
    <scope>NUCLEOTIDE SEQUENCE</scope>
</reference>
<sequence>MENAQRETYSSRSRTRCLLHYQREPEHINLHAKLKEIYLSYF</sequence>